<keyword evidence="3" id="KW-1185">Reference proteome</keyword>
<evidence type="ECO:0000313" key="3">
    <source>
        <dbReference type="Proteomes" id="UP000234331"/>
    </source>
</evidence>
<dbReference type="Pfam" id="PF09369">
    <property type="entry name" value="MZB"/>
    <property type="match status" value="1"/>
</dbReference>
<proteinExistence type="predicted"/>
<dbReference type="EMBL" id="FZMO01000082">
    <property type="protein sequence ID" value="SNQ47152.1"/>
    <property type="molecule type" value="Genomic_DNA"/>
</dbReference>
<evidence type="ECO:0000313" key="2">
    <source>
        <dbReference type="EMBL" id="SNQ47152.1"/>
    </source>
</evidence>
<reference evidence="2 3" key="1">
    <citation type="submission" date="2017-06" db="EMBL/GenBank/DDBJ databases">
        <authorList>
            <person name="Kim H.J."/>
            <person name="Triplett B.A."/>
        </authorList>
    </citation>
    <scope>NUCLEOTIDE SEQUENCE [LARGE SCALE GENOMIC DNA]</scope>
    <source>
        <strain evidence="2">FRACA_ARgP5</strain>
    </source>
</reference>
<dbReference type="InterPro" id="IPR018973">
    <property type="entry name" value="MZB"/>
</dbReference>
<gene>
    <name evidence="2" type="ORF">FRACA_1720009</name>
</gene>
<protein>
    <recommendedName>
        <fullName evidence="1">MrfA-like Zn-binding domain-containing protein</fullName>
    </recommendedName>
</protein>
<accession>A0A2I2KND5</accession>
<feature type="domain" description="MrfA-like Zn-binding" evidence="1">
    <location>
        <begin position="132"/>
        <end position="217"/>
    </location>
</feature>
<organism evidence="2 3">
    <name type="scientific">Frankia canadensis</name>
    <dbReference type="NCBI Taxonomy" id="1836972"/>
    <lineage>
        <taxon>Bacteria</taxon>
        <taxon>Bacillati</taxon>
        <taxon>Actinomycetota</taxon>
        <taxon>Actinomycetes</taxon>
        <taxon>Frankiales</taxon>
        <taxon>Frankiaceae</taxon>
        <taxon>Frankia</taxon>
    </lineage>
</organism>
<evidence type="ECO:0000259" key="1">
    <source>
        <dbReference type="Pfam" id="PF09369"/>
    </source>
</evidence>
<dbReference type="Proteomes" id="UP000234331">
    <property type="component" value="Unassembled WGS sequence"/>
</dbReference>
<dbReference type="AlphaFoldDB" id="A0A2I2KND5"/>
<sequence>MTLPERCHQRIVRRPPATVVVHGFGAEYVRQLEVRWVNVGRTVEQGAQRLLAGVEVRAPLFVTCPGCGVVPTAQPGVRDVQGARHRAWCPHRTAIDVPWAEVALGRTLRTQGVRILLPPQFTLDHFAGPSFRAALLLGLRELLGGAPDHLDVLEVHLPVDGQDRTALLLHDRVPGGTGYLADLARPSRVRELLTGALAVLRGCDCADDGLLACSRCLLPFTPPGLVERTSLSAGCGHLQ</sequence>
<name>A0A2I2KND5_9ACTN</name>